<dbReference type="Pfam" id="PF06935">
    <property type="entry name" value="DUF1284"/>
    <property type="match status" value="1"/>
</dbReference>
<reference evidence="1 2" key="1">
    <citation type="submission" date="2019-07" db="EMBL/GenBank/DDBJ databases">
        <title>Genomic Encyclopedia of Archaeal and Bacterial Type Strains, Phase II (KMG-II): from individual species to whole genera.</title>
        <authorList>
            <person name="Goeker M."/>
        </authorList>
    </citation>
    <scope>NUCLEOTIDE SEQUENCE [LARGE SCALE GENOMIC DNA]</scope>
    <source>
        <strain evidence="1 2">ATCC BAA-252</strain>
    </source>
</reference>
<evidence type="ECO:0008006" key="3">
    <source>
        <dbReference type="Google" id="ProtNLM"/>
    </source>
</evidence>
<proteinExistence type="predicted"/>
<organism evidence="1 2">
    <name type="scientific">Roseibium hamelinense</name>
    <dbReference type="NCBI Taxonomy" id="150831"/>
    <lineage>
        <taxon>Bacteria</taxon>
        <taxon>Pseudomonadati</taxon>
        <taxon>Pseudomonadota</taxon>
        <taxon>Alphaproteobacteria</taxon>
        <taxon>Hyphomicrobiales</taxon>
        <taxon>Stappiaceae</taxon>
        <taxon>Roseibium</taxon>
    </lineage>
</organism>
<protein>
    <recommendedName>
        <fullName evidence="3">DUF1284 domain-containing protein</fullName>
    </recommendedName>
</protein>
<evidence type="ECO:0000313" key="2">
    <source>
        <dbReference type="Proteomes" id="UP000320593"/>
    </source>
</evidence>
<dbReference type="Proteomes" id="UP000320593">
    <property type="component" value="Unassembled WGS sequence"/>
</dbReference>
<dbReference type="InterPro" id="IPR009702">
    <property type="entry name" value="DUF1284"/>
</dbReference>
<dbReference type="AlphaFoldDB" id="A0A562TGP1"/>
<gene>
    <name evidence="1" type="ORF">JM93_00327</name>
</gene>
<dbReference type="RefSeq" id="WP_145340320.1">
    <property type="nucleotide sequence ID" value="NZ_SMLY01000087.1"/>
</dbReference>
<accession>A0A562TGP1</accession>
<name>A0A562TGP1_9HYPH</name>
<dbReference type="EMBL" id="VLLF01000001">
    <property type="protein sequence ID" value="TWI92779.1"/>
    <property type="molecule type" value="Genomic_DNA"/>
</dbReference>
<sequence>MSIQIRGHHLLCMLTYAGKGYTPRFTANYDETVARLNAGEVIEIVTGPDTICQPMLAAPDCHCFNESVTWRDATALADAAIVLGRPLAPGTRLKLTRNDISALRIAFSSGAIRNACHKCEWFDLCSDLAADGYSSCRLAPPSPKGSAG</sequence>
<keyword evidence="2" id="KW-1185">Reference proteome</keyword>
<evidence type="ECO:0000313" key="1">
    <source>
        <dbReference type="EMBL" id="TWI92779.1"/>
    </source>
</evidence>
<dbReference type="OrthoDB" id="6195504at2"/>
<comment type="caution">
    <text evidence="1">The sequence shown here is derived from an EMBL/GenBank/DDBJ whole genome shotgun (WGS) entry which is preliminary data.</text>
</comment>